<evidence type="ECO:0000313" key="2">
    <source>
        <dbReference type="EMBL" id="KAJ8770034.1"/>
    </source>
</evidence>
<dbReference type="GO" id="GO:0009507">
    <property type="term" value="C:chloroplast"/>
    <property type="evidence" value="ECO:0007669"/>
    <property type="project" value="TreeGrafter"/>
</dbReference>
<dbReference type="GO" id="GO:0002161">
    <property type="term" value="F:aminoacyl-tRNA deacylase activity"/>
    <property type="evidence" value="ECO:0007669"/>
    <property type="project" value="TreeGrafter"/>
</dbReference>
<keyword evidence="1" id="KW-0175">Coiled coil</keyword>
<dbReference type="SUPFAM" id="SSF55186">
    <property type="entry name" value="ThrRS/AlaRS common domain"/>
    <property type="match status" value="1"/>
</dbReference>
<dbReference type="PANTHER" id="PTHR11777:SF9">
    <property type="entry name" value="ALANINE--TRNA LIGASE, CYTOPLASMIC"/>
    <property type="match status" value="1"/>
</dbReference>
<accession>A0AAV8TVD0</accession>
<dbReference type="Proteomes" id="UP001159364">
    <property type="component" value="Linkage Group LG03"/>
</dbReference>
<sequence length="254" mass="28049">MLWIGDHESVIKAIYSGSEFLGGAAASNEVGVVLESTRSLILDYLRALLVHFKLAMSKLLVGLFYTLVSLMEMLVDYERRKFVAPNHTCKPIDPELLGKIESIVNEQIKSELDVFSKEATLAEAKRINGLRAVLEKSIQTQFELCQLVNKLRTCLLIQKMKNGHQSRQNFVEKVASLKSRVDGASIPAAKKSDLRTKLSVLQNKVRKAQKKIAEENMKKAVKVATEMAEVAASDGKGFCISQVDVGLDAAATIQ</sequence>
<dbReference type="EMBL" id="JAIWQS010000003">
    <property type="protein sequence ID" value="KAJ8770034.1"/>
    <property type="molecule type" value="Genomic_DNA"/>
</dbReference>
<reference evidence="2 3" key="1">
    <citation type="submission" date="2021-09" db="EMBL/GenBank/DDBJ databases">
        <title>Genomic insights and catalytic innovation underlie evolution of tropane alkaloids biosynthesis.</title>
        <authorList>
            <person name="Wang Y.-J."/>
            <person name="Tian T."/>
            <person name="Huang J.-P."/>
            <person name="Huang S.-X."/>
        </authorList>
    </citation>
    <scope>NUCLEOTIDE SEQUENCE [LARGE SCALE GENOMIC DNA]</scope>
    <source>
        <strain evidence="2">KIB-2018</strain>
        <tissue evidence="2">Leaf</tissue>
    </source>
</reference>
<dbReference type="Gene3D" id="3.30.980.10">
    <property type="entry name" value="Threonyl-trna Synthetase, Chain A, domain 2"/>
    <property type="match status" value="1"/>
</dbReference>
<name>A0AAV8TVD0_9ROSI</name>
<dbReference type="InterPro" id="IPR050058">
    <property type="entry name" value="Ala-tRNA_ligase"/>
</dbReference>
<dbReference type="GO" id="GO:0000166">
    <property type="term" value="F:nucleotide binding"/>
    <property type="evidence" value="ECO:0007669"/>
    <property type="project" value="InterPro"/>
</dbReference>
<proteinExistence type="predicted"/>
<organism evidence="2 3">
    <name type="scientific">Erythroxylum novogranatense</name>
    <dbReference type="NCBI Taxonomy" id="1862640"/>
    <lineage>
        <taxon>Eukaryota</taxon>
        <taxon>Viridiplantae</taxon>
        <taxon>Streptophyta</taxon>
        <taxon>Embryophyta</taxon>
        <taxon>Tracheophyta</taxon>
        <taxon>Spermatophyta</taxon>
        <taxon>Magnoliopsida</taxon>
        <taxon>eudicotyledons</taxon>
        <taxon>Gunneridae</taxon>
        <taxon>Pentapetalae</taxon>
        <taxon>rosids</taxon>
        <taxon>fabids</taxon>
        <taxon>Malpighiales</taxon>
        <taxon>Erythroxylaceae</taxon>
        <taxon>Erythroxylum</taxon>
    </lineage>
</organism>
<dbReference type="GO" id="GO:0006419">
    <property type="term" value="P:alanyl-tRNA aminoacylation"/>
    <property type="evidence" value="ECO:0007669"/>
    <property type="project" value="TreeGrafter"/>
</dbReference>
<keyword evidence="3" id="KW-1185">Reference proteome</keyword>
<dbReference type="AlphaFoldDB" id="A0AAV8TVD0"/>
<comment type="caution">
    <text evidence="2">The sequence shown here is derived from an EMBL/GenBank/DDBJ whole genome shotgun (WGS) entry which is preliminary data.</text>
</comment>
<dbReference type="GO" id="GO:0004813">
    <property type="term" value="F:alanine-tRNA ligase activity"/>
    <property type="evidence" value="ECO:0007669"/>
    <property type="project" value="TreeGrafter"/>
</dbReference>
<dbReference type="GO" id="GO:0005739">
    <property type="term" value="C:mitochondrion"/>
    <property type="evidence" value="ECO:0007669"/>
    <property type="project" value="TreeGrafter"/>
</dbReference>
<evidence type="ECO:0000256" key="1">
    <source>
        <dbReference type="SAM" id="Coils"/>
    </source>
</evidence>
<dbReference type="InterPro" id="IPR018163">
    <property type="entry name" value="Thr/Ala-tRNA-synth_IIc_edit"/>
</dbReference>
<gene>
    <name evidence="2" type="ORF">K2173_009783</name>
</gene>
<dbReference type="PANTHER" id="PTHR11777">
    <property type="entry name" value="ALANYL-TRNA SYNTHETASE"/>
    <property type="match status" value="1"/>
</dbReference>
<feature type="coiled-coil region" evidence="1">
    <location>
        <begin position="191"/>
        <end position="218"/>
    </location>
</feature>
<protein>
    <submittedName>
        <fullName evidence="2">Uncharacterized protein</fullName>
    </submittedName>
</protein>
<evidence type="ECO:0000313" key="3">
    <source>
        <dbReference type="Proteomes" id="UP001159364"/>
    </source>
</evidence>